<sequence>MMRRYLLFGRHPLSPSLVIVYDEPGNNTATESCPGPLNVQLATVTDKRTSHQRGPTCSDHVKISEEEIDKSRGPGRAGGGCLGEVQTIEARRKEGAEIRCSILCKVQKQKDKARGAISITKMSDIEWTINQRARTSQDWPNFGHLQDLPITRQSILQADDKDGSQRRL</sequence>
<evidence type="ECO:0000313" key="1">
    <source>
        <dbReference type="EMBL" id="KAK3754589.1"/>
    </source>
</evidence>
<organism evidence="1 2">
    <name type="scientific">Elysia crispata</name>
    <name type="common">lettuce slug</name>
    <dbReference type="NCBI Taxonomy" id="231223"/>
    <lineage>
        <taxon>Eukaryota</taxon>
        <taxon>Metazoa</taxon>
        <taxon>Spiralia</taxon>
        <taxon>Lophotrochozoa</taxon>
        <taxon>Mollusca</taxon>
        <taxon>Gastropoda</taxon>
        <taxon>Heterobranchia</taxon>
        <taxon>Euthyneura</taxon>
        <taxon>Panpulmonata</taxon>
        <taxon>Sacoglossa</taxon>
        <taxon>Placobranchoidea</taxon>
        <taxon>Plakobranchidae</taxon>
        <taxon>Elysia</taxon>
    </lineage>
</organism>
<reference evidence="1" key="1">
    <citation type="journal article" date="2023" name="G3 (Bethesda)">
        <title>A reference genome for the long-term kleptoplast-retaining sea slug Elysia crispata morphotype clarki.</title>
        <authorList>
            <person name="Eastman K.E."/>
            <person name="Pendleton A.L."/>
            <person name="Shaikh M.A."/>
            <person name="Suttiyut T."/>
            <person name="Ogas R."/>
            <person name="Tomko P."/>
            <person name="Gavelis G."/>
            <person name="Widhalm J.R."/>
            <person name="Wisecaver J.H."/>
        </authorList>
    </citation>
    <scope>NUCLEOTIDE SEQUENCE</scope>
    <source>
        <strain evidence="1">ECLA1</strain>
    </source>
</reference>
<name>A0AAE0YRB7_9GAST</name>
<protein>
    <submittedName>
        <fullName evidence="1">Uncharacterized protein</fullName>
    </submittedName>
</protein>
<proteinExistence type="predicted"/>
<dbReference type="Proteomes" id="UP001283361">
    <property type="component" value="Unassembled WGS sequence"/>
</dbReference>
<keyword evidence="2" id="KW-1185">Reference proteome</keyword>
<evidence type="ECO:0000313" key="2">
    <source>
        <dbReference type="Proteomes" id="UP001283361"/>
    </source>
</evidence>
<accession>A0AAE0YRB7</accession>
<dbReference type="EMBL" id="JAWDGP010005660">
    <property type="protein sequence ID" value="KAK3754589.1"/>
    <property type="molecule type" value="Genomic_DNA"/>
</dbReference>
<dbReference type="AlphaFoldDB" id="A0AAE0YRB7"/>
<comment type="caution">
    <text evidence="1">The sequence shown here is derived from an EMBL/GenBank/DDBJ whole genome shotgun (WGS) entry which is preliminary data.</text>
</comment>
<gene>
    <name evidence="1" type="ORF">RRG08_019573</name>
</gene>